<dbReference type="GO" id="GO:0090729">
    <property type="term" value="F:toxin activity"/>
    <property type="evidence" value="ECO:0007669"/>
    <property type="project" value="UniProtKB-KW"/>
</dbReference>
<comment type="function">
    <text evidence="5">Toxic component of a toxin-antitoxin (TA) system. An RNase.</text>
</comment>
<dbReference type="EC" id="3.1.-.-" evidence="5"/>
<dbReference type="eggNOG" id="arCOG02219">
    <property type="taxonomic scope" value="Archaea"/>
</dbReference>
<keyword evidence="5" id="KW-0800">Toxin</keyword>
<dbReference type="InterPro" id="IPR029060">
    <property type="entry name" value="PIN-like_dom_sf"/>
</dbReference>
<dbReference type="InterPro" id="IPR022907">
    <property type="entry name" value="VapC_family"/>
</dbReference>
<dbReference type="Gene3D" id="3.40.50.1010">
    <property type="entry name" value="5'-nuclease"/>
    <property type="match status" value="1"/>
</dbReference>
<comment type="cofactor">
    <cofactor evidence="5">
        <name>Mg(2+)</name>
        <dbReference type="ChEBI" id="CHEBI:18420"/>
    </cofactor>
</comment>
<feature type="binding site" evidence="5">
    <location>
        <position position="98"/>
    </location>
    <ligand>
        <name>Mg(2+)</name>
        <dbReference type="ChEBI" id="CHEBI:18420"/>
    </ligand>
</feature>
<feature type="domain" description="PIN" evidence="6">
    <location>
        <begin position="3"/>
        <end position="124"/>
    </location>
</feature>
<evidence type="ECO:0000256" key="4">
    <source>
        <dbReference type="ARBA" id="ARBA00022801"/>
    </source>
</evidence>
<organism evidence="7 8">
    <name type="scientific">Thermofilum pendens (strain DSM 2475 / Hrk 5)</name>
    <dbReference type="NCBI Taxonomy" id="368408"/>
    <lineage>
        <taxon>Archaea</taxon>
        <taxon>Thermoproteota</taxon>
        <taxon>Thermoprotei</taxon>
        <taxon>Thermofilales</taxon>
        <taxon>Thermofilaceae</taxon>
        <taxon>Thermofilum</taxon>
    </lineage>
</organism>
<evidence type="ECO:0000313" key="8">
    <source>
        <dbReference type="Proteomes" id="UP000000641"/>
    </source>
</evidence>
<comment type="similarity">
    <text evidence="5">Belongs to the PINc/VapC protein family.</text>
</comment>
<dbReference type="EnsemblBacteria" id="ABL79004">
    <property type="protein sequence ID" value="ABL79004"/>
    <property type="gene ID" value="Tpen_1609"/>
</dbReference>
<dbReference type="Pfam" id="PF01850">
    <property type="entry name" value="PIN"/>
    <property type="match status" value="1"/>
</dbReference>
<feature type="binding site" evidence="5">
    <location>
        <position position="5"/>
    </location>
    <ligand>
        <name>Mg(2+)</name>
        <dbReference type="ChEBI" id="CHEBI:18420"/>
    </ligand>
</feature>
<evidence type="ECO:0000256" key="1">
    <source>
        <dbReference type="ARBA" id="ARBA00022649"/>
    </source>
</evidence>
<dbReference type="STRING" id="368408.Tpen_1609"/>
<keyword evidence="2 5" id="KW-0540">Nuclease</keyword>
<evidence type="ECO:0000313" key="7">
    <source>
        <dbReference type="EMBL" id="ABL79004.1"/>
    </source>
</evidence>
<dbReference type="RefSeq" id="WP_011753269.1">
    <property type="nucleotide sequence ID" value="NC_008698.1"/>
</dbReference>
<sequence>MPVVDTEFLFALSPGDPRHGRALRLLSMKGLKVPDTALLEFQVVLRARGRKPGEIAAAMNALKHVFKSYRVREVSTIGTELFVRQAELEEKYGLSYFDSMIAASALAVDGVIVSDDRAFDRVPGLRRIPLG</sequence>
<gene>
    <name evidence="5" type="primary">vapC</name>
    <name evidence="7" type="ordered locus">Tpen_1609</name>
</gene>
<protein>
    <recommendedName>
        <fullName evidence="5">Ribonuclease VapC</fullName>
        <shortName evidence="5">RNase VapC</shortName>
        <ecNumber evidence="5">3.1.-.-</ecNumber>
    </recommendedName>
    <alternativeName>
        <fullName evidence="5">Putative toxin VapC</fullName>
    </alternativeName>
</protein>
<dbReference type="HOGENOM" id="CLU_1902050_0_0_2"/>
<keyword evidence="3 5" id="KW-0479">Metal-binding</keyword>
<dbReference type="Proteomes" id="UP000000641">
    <property type="component" value="Chromosome"/>
</dbReference>
<dbReference type="EMBL" id="CP000505">
    <property type="protein sequence ID" value="ABL79004.1"/>
    <property type="molecule type" value="Genomic_DNA"/>
</dbReference>
<evidence type="ECO:0000259" key="6">
    <source>
        <dbReference type="Pfam" id="PF01850"/>
    </source>
</evidence>
<dbReference type="AlphaFoldDB" id="A1S0M4"/>
<keyword evidence="1 5" id="KW-1277">Toxin-antitoxin system</keyword>
<keyword evidence="8" id="KW-1185">Reference proteome</keyword>
<dbReference type="GO" id="GO:0000287">
    <property type="term" value="F:magnesium ion binding"/>
    <property type="evidence" value="ECO:0007669"/>
    <property type="project" value="UniProtKB-UniRule"/>
</dbReference>
<evidence type="ECO:0000256" key="3">
    <source>
        <dbReference type="ARBA" id="ARBA00022723"/>
    </source>
</evidence>
<dbReference type="GO" id="GO:0016787">
    <property type="term" value="F:hydrolase activity"/>
    <property type="evidence" value="ECO:0007669"/>
    <property type="project" value="UniProtKB-KW"/>
</dbReference>
<dbReference type="KEGG" id="tpe:Tpen_1609"/>
<dbReference type="HAMAP" id="MF_00265">
    <property type="entry name" value="VapC_Nob1"/>
    <property type="match status" value="1"/>
</dbReference>
<dbReference type="InterPro" id="IPR002716">
    <property type="entry name" value="PIN_dom"/>
</dbReference>
<keyword evidence="4 5" id="KW-0378">Hydrolase</keyword>
<dbReference type="SUPFAM" id="SSF88723">
    <property type="entry name" value="PIN domain-like"/>
    <property type="match status" value="1"/>
</dbReference>
<reference evidence="8" key="1">
    <citation type="journal article" date="2008" name="J. Bacteriol.">
        <title>Genome sequence of Thermofilum pendens reveals an exceptional loss of biosynthetic pathways without genome reduction.</title>
        <authorList>
            <person name="Anderson I."/>
            <person name="Rodriguez J."/>
            <person name="Susanti D."/>
            <person name="Porat I."/>
            <person name="Reich C."/>
            <person name="Ulrich L.E."/>
            <person name="Elkins J.G."/>
            <person name="Mavromatis K."/>
            <person name="Lykidis A."/>
            <person name="Kim E."/>
            <person name="Thompson L.S."/>
            <person name="Nolan M."/>
            <person name="Land M."/>
            <person name="Copeland A."/>
            <person name="Lapidus A."/>
            <person name="Lucas S."/>
            <person name="Detter C."/>
            <person name="Zhulin I.B."/>
            <person name="Olsen G.J."/>
            <person name="Whitman W."/>
            <person name="Mukhopadhyay B."/>
            <person name="Bristow J."/>
            <person name="Kyrpides N."/>
        </authorList>
    </citation>
    <scope>NUCLEOTIDE SEQUENCE [LARGE SCALE GENOMIC DNA]</scope>
    <source>
        <strain evidence="8">DSM 2475 / Hrk 5</strain>
    </source>
</reference>
<keyword evidence="5" id="KW-0460">Magnesium</keyword>
<evidence type="ECO:0000256" key="5">
    <source>
        <dbReference type="HAMAP-Rule" id="MF_00265"/>
    </source>
</evidence>
<accession>A1S0M4</accession>
<dbReference type="GeneID" id="4601540"/>
<dbReference type="OrthoDB" id="11616at2157"/>
<evidence type="ECO:0000256" key="2">
    <source>
        <dbReference type="ARBA" id="ARBA00022722"/>
    </source>
</evidence>
<proteinExistence type="inferred from homology"/>
<name>A1S0M4_THEPD</name>
<dbReference type="GO" id="GO:0004540">
    <property type="term" value="F:RNA nuclease activity"/>
    <property type="evidence" value="ECO:0007669"/>
    <property type="project" value="InterPro"/>
</dbReference>